<keyword evidence="3" id="KW-0732">Signal</keyword>
<feature type="compositionally biased region" description="Acidic residues" evidence="1">
    <location>
        <begin position="423"/>
        <end position="440"/>
    </location>
</feature>
<feature type="region of interest" description="Disordered" evidence="1">
    <location>
        <begin position="161"/>
        <end position="182"/>
    </location>
</feature>
<accession>A0AAW0P3W0</accession>
<feature type="compositionally biased region" description="Basic residues" evidence="1">
    <location>
        <begin position="361"/>
        <end position="371"/>
    </location>
</feature>
<sequence>MSITTCQKVTLISCSVLCVSLFLPRMLLPRAKEDTVQTEVGPGFYPPMMHRAPVSQQHSEQWGLDPLQSLTHHTETVVKIKGMSRKNNLMSQVIPIYGFGILLYILYIIYKLTCKDKPQQSFESTTMYKEKMDYTQLNEYELAKLQRRLLQTEQMMEMIVSGKSRGAGSGRSKRSKQSKREEKLLRHLRQITELMQEGRLEGASPEMEAEEVPYFSGWEGYPEETYPDYEEELCNRKRCKLVPLEVTLSQPTAEALAERMEQEEEDLGPRKLEVLHEEDEEEEEEDEKEEETEDLTKRDEDEKEDEEEEDEEVAVVCDDGEEEEEEDEKNCLLGPPSPMLTSEKKQFLGLERSPRCVPLSSRRRRGQRSRGRGGEDEEEEEESETEEEVPEMAEELEADEEDPVMEAESLQFTCDVGANPEKEAEEETGGALTEADEEFVPEQRSEQWAGSGLRMRNRRDT</sequence>
<organism evidence="5 6">
    <name type="scientific">Mugilogobius chulae</name>
    <name type="common">yellowstripe goby</name>
    <dbReference type="NCBI Taxonomy" id="88201"/>
    <lineage>
        <taxon>Eukaryota</taxon>
        <taxon>Metazoa</taxon>
        <taxon>Chordata</taxon>
        <taxon>Craniata</taxon>
        <taxon>Vertebrata</taxon>
        <taxon>Euteleostomi</taxon>
        <taxon>Actinopterygii</taxon>
        <taxon>Neopterygii</taxon>
        <taxon>Teleostei</taxon>
        <taxon>Neoteleostei</taxon>
        <taxon>Acanthomorphata</taxon>
        <taxon>Gobiaria</taxon>
        <taxon>Gobiiformes</taxon>
        <taxon>Gobioidei</taxon>
        <taxon>Gobiidae</taxon>
        <taxon>Gobionellinae</taxon>
        <taxon>Mugilogobius</taxon>
    </lineage>
</organism>
<feature type="transmembrane region" description="Helical" evidence="2">
    <location>
        <begin position="89"/>
        <end position="110"/>
    </location>
</feature>
<feature type="domain" description="Resistance to inhibitors of cholinesterase protein 3 N-terminal" evidence="4">
    <location>
        <begin position="16"/>
        <end position="161"/>
    </location>
</feature>
<name>A0AAW0P3W0_9GOBI</name>
<gene>
    <name evidence="5" type="ORF">WMY93_013526</name>
</gene>
<dbReference type="GO" id="GO:0007271">
    <property type="term" value="P:synaptic transmission, cholinergic"/>
    <property type="evidence" value="ECO:0007669"/>
    <property type="project" value="TreeGrafter"/>
</dbReference>
<reference evidence="6" key="1">
    <citation type="submission" date="2024-04" db="EMBL/GenBank/DDBJ databases">
        <title>Salinicola lusitanus LLJ914,a marine bacterium isolated from the Okinawa Trough.</title>
        <authorList>
            <person name="Li J."/>
        </authorList>
    </citation>
    <scope>NUCLEOTIDE SEQUENCE [LARGE SCALE GENOMIC DNA]</scope>
</reference>
<protein>
    <recommendedName>
        <fullName evidence="4">Resistance to inhibitors of cholinesterase protein 3 N-terminal domain-containing protein</fullName>
    </recommendedName>
</protein>
<feature type="region of interest" description="Disordered" evidence="1">
    <location>
        <begin position="255"/>
        <end position="404"/>
    </location>
</feature>
<feature type="compositionally biased region" description="Acidic residues" evidence="1">
    <location>
        <begin position="301"/>
        <end position="328"/>
    </location>
</feature>
<dbReference type="AlphaFoldDB" id="A0AAW0P3W0"/>
<feature type="compositionally biased region" description="Acidic residues" evidence="1">
    <location>
        <begin position="375"/>
        <end position="404"/>
    </location>
</feature>
<dbReference type="GO" id="GO:0043005">
    <property type="term" value="C:neuron projection"/>
    <property type="evidence" value="ECO:0007669"/>
    <property type="project" value="TreeGrafter"/>
</dbReference>
<dbReference type="InterPro" id="IPR026160">
    <property type="entry name" value="Ric3"/>
</dbReference>
<proteinExistence type="predicted"/>
<dbReference type="Pfam" id="PF15361">
    <property type="entry name" value="RIC3"/>
    <property type="match status" value="1"/>
</dbReference>
<dbReference type="GO" id="GO:0045202">
    <property type="term" value="C:synapse"/>
    <property type="evidence" value="ECO:0007669"/>
    <property type="project" value="GOC"/>
</dbReference>
<dbReference type="InterPro" id="IPR032763">
    <property type="entry name" value="RIC3_N"/>
</dbReference>
<keyword evidence="2" id="KW-0812">Transmembrane</keyword>
<keyword evidence="2" id="KW-1133">Transmembrane helix</keyword>
<feature type="compositionally biased region" description="Acidic residues" evidence="1">
    <location>
        <begin position="276"/>
        <end position="293"/>
    </location>
</feature>
<dbReference type="PANTHER" id="PTHR21723:SF5">
    <property type="entry name" value="PROTEIN RIC-3"/>
    <property type="match status" value="1"/>
</dbReference>
<dbReference type="EMBL" id="JBBPFD010000009">
    <property type="protein sequence ID" value="KAK7913315.1"/>
    <property type="molecule type" value="Genomic_DNA"/>
</dbReference>
<feature type="signal peptide" evidence="3">
    <location>
        <begin position="1"/>
        <end position="33"/>
    </location>
</feature>
<dbReference type="GO" id="GO:0043025">
    <property type="term" value="C:neuronal cell body"/>
    <property type="evidence" value="ECO:0007669"/>
    <property type="project" value="TreeGrafter"/>
</dbReference>
<feature type="region of interest" description="Disordered" evidence="1">
    <location>
        <begin position="419"/>
        <end position="461"/>
    </location>
</feature>
<keyword evidence="2" id="KW-0472">Membrane</keyword>
<evidence type="ECO:0000256" key="1">
    <source>
        <dbReference type="SAM" id="MobiDB-lite"/>
    </source>
</evidence>
<dbReference type="PANTHER" id="PTHR21723">
    <property type="entry name" value="RESISTANCE TO INHIBITORS OF CHOLINESTERASE PROTEIN 3 RIC3"/>
    <property type="match status" value="1"/>
</dbReference>
<evidence type="ECO:0000256" key="2">
    <source>
        <dbReference type="SAM" id="Phobius"/>
    </source>
</evidence>
<keyword evidence="6" id="KW-1185">Reference proteome</keyword>
<evidence type="ECO:0000256" key="3">
    <source>
        <dbReference type="SAM" id="SignalP"/>
    </source>
</evidence>
<evidence type="ECO:0000313" key="6">
    <source>
        <dbReference type="Proteomes" id="UP001460270"/>
    </source>
</evidence>
<dbReference type="GO" id="GO:0034394">
    <property type="term" value="P:protein localization to cell surface"/>
    <property type="evidence" value="ECO:0007669"/>
    <property type="project" value="TreeGrafter"/>
</dbReference>
<evidence type="ECO:0000259" key="4">
    <source>
        <dbReference type="Pfam" id="PF15361"/>
    </source>
</evidence>
<evidence type="ECO:0000313" key="5">
    <source>
        <dbReference type="EMBL" id="KAK7913315.1"/>
    </source>
</evidence>
<dbReference type="Proteomes" id="UP001460270">
    <property type="component" value="Unassembled WGS sequence"/>
</dbReference>
<comment type="caution">
    <text evidence="5">The sequence shown here is derived from an EMBL/GenBank/DDBJ whole genome shotgun (WGS) entry which is preliminary data.</text>
</comment>
<feature type="chain" id="PRO_5043463352" description="Resistance to inhibitors of cholinesterase protein 3 N-terminal domain-containing protein" evidence="3">
    <location>
        <begin position="34"/>
        <end position="461"/>
    </location>
</feature>